<dbReference type="Gramene" id="OE9A063470T1">
    <property type="protein sequence ID" value="OE9A063470C1"/>
    <property type="gene ID" value="OE9A063470"/>
</dbReference>
<dbReference type="EMBL" id="CACTIH010000369">
    <property type="protein sequence ID" value="CAA2960091.1"/>
    <property type="molecule type" value="Genomic_DNA"/>
</dbReference>
<feature type="transmembrane region" description="Helical" evidence="1">
    <location>
        <begin position="44"/>
        <end position="64"/>
    </location>
</feature>
<keyword evidence="3" id="KW-1185">Reference proteome</keyword>
<name>A0A8S0Q627_OLEEU</name>
<dbReference type="Proteomes" id="UP000594638">
    <property type="component" value="Unassembled WGS sequence"/>
</dbReference>
<evidence type="ECO:0000256" key="1">
    <source>
        <dbReference type="SAM" id="Phobius"/>
    </source>
</evidence>
<dbReference type="AlphaFoldDB" id="A0A8S0Q627"/>
<keyword evidence="1" id="KW-1133">Transmembrane helix</keyword>
<evidence type="ECO:0000313" key="3">
    <source>
        <dbReference type="Proteomes" id="UP000594638"/>
    </source>
</evidence>
<keyword evidence="1" id="KW-0812">Transmembrane</keyword>
<protein>
    <submittedName>
        <fullName evidence="2">Uncharacterized protein</fullName>
    </submittedName>
</protein>
<sequence length="118" mass="12423">MIRRSKSESRNYEVVTASVRASICGMCANLCDLCSGVDIEAMRWVVWSDVVVMGVGAIVLARVVGSDMVGGGRLVVLLRGMVVLMMVAGGGDTHVGEVMGGSVCDQQLGVCNQLFGRL</sequence>
<reference evidence="2 3" key="1">
    <citation type="submission" date="2019-12" db="EMBL/GenBank/DDBJ databases">
        <authorList>
            <person name="Alioto T."/>
            <person name="Alioto T."/>
            <person name="Gomez Garrido J."/>
        </authorList>
    </citation>
    <scope>NUCLEOTIDE SEQUENCE [LARGE SCALE GENOMIC DNA]</scope>
</reference>
<proteinExistence type="predicted"/>
<keyword evidence="1" id="KW-0472">Membrane</keyword>
<comment type="caution">
    <text evidence="2">The sequence shown here is derived from an EMBL/GenBank/DDBJ whole genome shotgun (WGS) entry which is preliminary data.</text>
</comment>
<organism evidence="2 3">
    <name type="scientific">Olea europaea subsp. europaea</name>
    <dbReference type="NCBI Taxonomy" id="158383"/>
    <lineage>
        <taxon>Eukaryota</taxon>
        <taxon>Viridiplantae</taxon>
        <taxon>Streptophyta</taxon>
        <taxon>Embryophyta</taxon>
        <taxon>Tracheophyta</taxon>
        <taxon>Spermatophyta</taxon>
        <taxon>Magnoliopsida</taxon>
        <taxon>eudicotyledons</taxon>
        <taxon>Gunneridae</taxon>
        <taxon>Pentapetalae</taxon>
        <taxon>asterids</taxon>
        <taxon>lamiids</taxon>
        <taxon>Lamiales</taxon>
        <taxon>Oleaceae</taxon>
        <taxon>Oleeae</taxon>
        <taxon>Olea</taxon>
    </lineage>
</organism>
<evidence type="ECO:0000313" key="2">
    <source>
        <dbReference type="EMBL" id="CAA2960091.1"/>
    </source>
</evidence>
<gene>
    <name evidence="2" type="ORF">OLEA9_A063470</name>
</gene>
<accession>A0A8S0Q627</accession>